<feature type="non-terminal residue" evidence="1">
    <location>
        <position position="1"/>
    </location>
</feature>
<dbReference type="SUPFAM" id="SSF48498">
    <property type="entry name" value="Tetracyclin repressor-like, C-terminal domain"/>
    <property type="match status" value="1"/>
</dbReference>
<dbReference type="EMBL" id="JBHSTI010000022">
    <property type="protein sequence ID" value="MFC6239375.1"/>
    <property type="molecule type" value="Genomic_DNA"/>
</dbReference>
<comment type="caution">
    <text evidence="1">The sequence shown here is derived from an EMBL/GenBank/DDBJ whole genome shotgun (WGS) entry which is preliminary data.</text>
</comment>
<sequence>TDPRYREVLSGIRRDHVARVTREIEKLQATGVAADDVNPAIAASALCAMVEGFGRHWYGRGEQDSASYDDATAVATLSTLWARGLGLTIDRSASTDAGEQS</sequence>
<accession>A0ABW1T4Y5</accession>
<gene>
    <name evidence="1" type="ORF">ACFQGU_15985</name>
</gene>
<evidence type="ECO:0000313" key="1">
    <source>
        <dbReference type="EMBL" id="MFC6239375.1"/>
    </source>
</evidence>
<reference evidence="2" key="1">
    <citation type="journal article" date="2019" name="Int. J. Syst. Evol. Microbiol.">
        <title>The Global Catalogue of Microorganisms (GCM) 10K type strain sequencing project: providing services to taxonomists for standard genome sequencing and annotation.</title>
        <authorList>
            <consortium name="The Broad Institute Genomics Platform"/>
            <consortium name="The Broad Institute Genome Sequencing Center for Infectious Disease"/>
            <person name="Wu L."/>
            <person name="Ma J."/>
        </authorList>
    </citation>
    <scope>NUCLEOTIDE SEQUENCE [LARGE SCALE GENOMIC DNA]</scope>
    <source>
        <strain evidence="2">CGMCC 4.7317</strain>
    </source>
</reference>
<evidence type="ECO:0000313" key="2">
    <source>
        <dbReference type="Proteomes" id="UP001596138"/>
    </source>
</evidence>
<dbReference type="Proteomes" id="UP001596138">
    <property type="component" value="Unassembled WGS sequence"/>
</dbReference>
<protein>
    <recommendedName>
        <fullName evidence="3">TetR family transcriptional regulator</fullName>
    </recommendedName>
</protein>
<dbReference type="InterPro" id="IPR036271">
    <property type="entry name" value="Tet_transcr_reg_TetR-rel_C_sf"/>
</dbReference>
<dbReference type="Gene3D" id="1.10.357.10">
    <property type="entry name" value="Tetracycline Repressor, domain 2"/>
    <property type="match status" value="1"/>
</dbReference>
<evidence type="ECO:0008006" key="3">
    <source>
        <dbReference type="Google" id="ProtNLM"/>
    </source>
</evidence>
<keyword evidence="2" id="KW-1185">Reference proteome</keyword>
<organism evidence="1 2">
    <name type="scientific">Longivirga aurantiaca</name>
    <dbReference type="NCBI Taxonomy" id="1837743"/>
    <lineage>
        <taxon>Bacteria</taxon>
        <taxon>Bacillati</taxon>
        <taxon>Actinomycetota</taxon>
        <taxon>Actinomycetes</taxon>
        <taxon>Sporichthyales</taxon>
        <taxon>Sporichthyaceae</taxon>
        <taxon>Longivirga</taxon>
    </lineage>
</organism>
<name>A0ABW1T4Y5_9ACTN</name>
<proteinExistence type="predicted"/>